<dbReference type="KEGG" id="hbh:E4T21_19120"/>
<dbReference type="InterPro" id="IPR007450">
    <property type="entry name" value="BamE_dom"/>
</dbReference>
<proteinExistence type="inferred from homology"/>
<reference evidence="7" key="1">
    <citation type="submission" date="2021-02" db="EMBL/GenBank/DDBJ databases">
        <title>Strain Y2R2, a novel species of the genus Halomonas.</title>
        <authorList>
            <person name="Huang H."/>
        </authorList>
    </citation>
    <scope>NUCLEOTIDE SEQUENCE</scope>
    <source>
        <strain evidence="7">Y2R2</strain>
    </source>
</reference>
<keyword evidence="3 4" id="KW-0998">Cell outer membrane</keyword>
<feature type="domain" description="Outer membrane protein assembly factor BamE" evidence="6">
    <location>
        <begin position="33"/>
        <end position="101"/>
    </location>
</feature>
<dbReference type="Proteomes" id="UP000324285">
    <property type="component" value="Chromosome"/>
</dbReference>
<keyword evidence="2 4" id="KW-0472">Membrane</keyword>
<protein>
    <recommendedName>
        <fullName evidence="4">Outer membrane protein assembly factor BamE</fullName>
    </recommendedName>
</protein>
<keyword evidence="8" id="KW-1185">Reference proteome</keyword>
<evidence type="ECO:0000256" key="1">
    <source>
        <dbReference type="ARBA" id="ARBA00022729"/>
    </source>
</evidence>
<dbReference type="InterPro" id="IPR026592">
    <property type="entry name" value="BamE"/>
</dbReference>
<feature type="region of interest" description="Disordered" evidence="5">
    <location>
        <begin position="102"/>
        <end position="146"/>
    </location>
</feature>
<comment type="subunit">
    <text evidence="4">Part of the Bam complex.</text>
</comment>
<dbReference type="PANTHER" id="PTHR37482:SF1">
    <property type="entry name" value="OUTER MEMBRANE PROTEIN ASSEMBLY FACTOR BAME"/>
    <property type="match status" value="1"/>
</dbReference>
<keyword evidence="4" id="KW-0564">Palmitate</keyword>
<evidence type="ECO:0000256" key="4">
    <source>
        <dbReference type="HAMAP-Rule" id="MF_00925"/>
    </source>
</evidence>
<comment type="similarity">
    <text evidence="4">Belongs to the BamE family.</text>
</comment>
<evidence type="ECO:0000313" key="7">
    <source>
        <dbReference type="EMBL" id="QEM83431.2"/>
    </source>
</evidence>
<evidence type="ECO:0000256" key="2">
    <source>
        <dbReference type="ARBA" id="ARBA00023136"/>
    </source>
</evidence>
<keyword evidence="1 4" id="KW-0732">Signal</keyword>
<dbReference type="AlphaFoldDB" id="A0A856QU46"/>
<comment type="function">
    <text evidence="4">Part of the outer membrane protein assembly complex, which is involved in assembly and insertion of beta-barrel proteins into the outer membrane.</text>
</comment>
<name>A0A856QU46_9GAMM</name>
<evidence type="ECO:0000313" key="8">
    <source>
        <dbReference type="Proteomes" id="UP000324285"/>
    </source>
</evidence>
<evidence type="ECO:0000256" key="3">
    <source>
        <dbReference type="ARBA" id="ARBA00023237"/>
    </source>
</evidence>
<feature type="compositionally biased region" description="Gly residues" evidence="5">
    <location>
        <begin position="119"/>
        <end position="129"/>
    </location>
</feature>
<organism evidence="7 8">
    <name type="scientific">Halomonas binhaiensis</name>
    <dbReference type="NCBI Taxonomy" id="2562282"/>
    <lineage>
        <taxon>Bacteria</taxon>
        <taxon>Pseudomonadati</taxon>
        <taxon>Pseudomonadota</taxon>
        <taxon>Gammaproteobacteria</taxon>
        <taxon>Oceanospirillales</taxon>
        <taxon>Halomonadaceae</taxon>
        <taxon>Halomonas</taxon>
    </lineage>
</organism>
<dbReference type="GO" id="GO:0051205">
    <property type="term" value="P:protein insertion into membrane"/>
    <property type="evidence" value="ECO:0007669"/>
    <property type="project" value="UniProtKB-UniRule"/>
</dbReference>
<dbReference type="PROSITE" id="PS51257">
    <property type="entry name" value="PROKAR_LIPOPROTEIN"/>
    <property type="match status" value="1"/>
</dbReference>
<dbReference type="EMBL" id="CP038437">
    <property type="protein sequence ID" value="QEM83431.2"/>
    <property type="molecule type" value="Genomic_DNA"/>
</dbReference>
<evidence type="ECO:0000256" key="5">
    <source>
        <dbReference type="SAM" id="MobiDB-lite"/>
    </source>
</evidence>
<dbReference type="GO" id="GO:1990063">
    <property type="term" value="C:Bam protein complex"/>
    <property type="evidence" value="ECO:0007669"/>
    <property type="project" value="TreeGrafter"/>
</dbReference>
<dbReference type="HAMAP" id="MF_00925">
    <property type="entry name" value="OM_assembly_BamE"/>
    <property type="match status" value="1"/>
</dbReference>
<dbReference type="InterPro" id="IPR037873">
    <property type="entry name" value="BamE-like"/>
</dbReference>
<dbReference type="PANTHER" id="PTHR37482">
    <property type="entry name" value="OUTER MEMBRANE PROTEIN ASSEMBLY FACTOR BAME"/>
    <property type="match status" value="1"/>
</dbReference>
<dbReference type="Gene3D" id="3.30.1450.10">
    <property type="match status" value="1"/>
</dbReference>
<sequence length="146" mass="15888">MQKLTGIVTLSLALALSSGCTYFSVYKRDLTQGNLVTTSMVDQLQVGMSRQDVVDVMGSPLAEAPFSSSQWDYVYRLDEAYGDVKERRLTLTFSGDQLTNIEREGDFSISPTSKRHEGGIGPTSGGGEGDPNPNDIEPIINRAPPR</sequence>
<dbReference type="GO" id="GO:0043165">
    <property type="term" value="P:Gram-negative-bacterium-type cell outer membrane assembly"/>
    <property type="evidence" value="ECO:0007669"/>
    <property type="project" value="UniProtKB-UniRule"/>
</dbReference>
<evidence type="ECO:0000259" key="6">
    <source>
        <dbReference type="Pfam" id="PF04355"/>
    </source>
</evidence>
<dbReference type="GO" id="GO:0030674">
    <property type="term" value="F:protein-macromolecule adaptor activity"/>
    <property type="evidence" value="ECO:0007669"/>
    <property type="project" value="TreeGrafter"/>
</dbReference>
<keyword evidence="4" id="KW-0449">Lipoprotein</keyword>
<gene>
    <name evidence="4" type="primary">bamE</name>
    <name evidence="7" type="ORF">E4T21_19120</name>
</gene>
<accession>A0A856QU46</accession>
<comment type="subcellular location">
    <subcellularLocation>
        <location evidence="4">Cell outer membrane</location>
        <topology evidence="4">Lipid-anchor</topology>
    </subcellularLocation>
</comment>
<dbReference type="Pfam" id="PF04355">
    <property type="entry name" value="BamE"/>
    <property type="match status" value="1"/>
</dbReference>